<dbReference type="AlphaFoldDB" id="A0A8I2YE14"/>
<dbReference type="Proteomes" id="UP000683000">
    <property type="component" value="Unassembled WGS sequence"/>
</dbReference>
<dbReference type="GO" id="GO:0004525">
    <property type="term" value="F:ribonuclease III activity"/>
    <property type="evidence" value="ECO:0007669"/>
    <property type="project" value="InterPro"/>
</dbReference>
<evidence type="ECO:0000313" key="2">
    <source>
        <dbReference type="Proteomes" id="UP000683000"/>
    </source>
</evidence>
<comment type="caution">
    <text evidence="1">The sequence shown here is derived from an EMBL/GenBank/DDBJ whole genome shotgun (WGS) entry which is preliminary data.</text>
</comment>
<gene>
    <name evidence="1" type="ORF">JVT61DRAFT_12343</name>
</gene>
<dbReference type="GO" id="GO:0006396">
    <property type="term" value="P:RNA processing"/>
    <property type="evidence" value="ECO:0007669"/>
    <property type="project" value="InterPro"/>
</dbReference>
<dbReference type="EMBL" id="JAGFBS010000055">
    <property type="protein sequence ID" value="KAG6370194.1"/>
    <property type="molecule type" value="Genomic_DNA"/>
</dbReference>
<dbReference type="OrthoDB" id="2392202at2759"/>
<evidence type="ECO:0000313" key="1">
    <source>
        <dbReference type="EMBL" id="KAG6370194.1"/>
    </source>
</evidence>
<proteinExistence type="predicted"/>
<protein>
    <submittedName>
        <fullName evidence="1">Uncharacterized protein</fullName>
    </submittedName>
</protein>
<sequence length="189" mass="21146">MIPSCLPPLPQLASAAWVVKKKKEGGGAGGGSGQVGGLNPCRSLRENILEFLFFDIFANTTNIPASYRRHLRRVVTHLLFDTYPDLRVGPSAKICALVVGNATLASISRRYELKPYTTEAYTRHERIFFRRGARVQKIDCGDVDSPAPHTSPSACIRHAHYHLALFNQQLQKRKPEVEWVYNESDGEVQ</sequence>
<keyword evidence="2" id="KW-1185">Reference proteome</keyword>
<dbReference type="SUPFAM" id="SSF69065">
    <property type="entry name" value="RNase III domain-like"/>
    <property type="match status" value="1"/>
</dbReference>
<reference evidence="1" key="1">
    <citation type="submission" date="2021-03" db="EMBL/GenBank/DDBJ databases">
        <title>Evolutionary innovations through gain and loss of genes in the ectomycorrhizal Boletales.</title>
        <authorList>
            <person name="Wu G."/>
            <person name="Miyauchi S."/>
            <person name="Morin E."/>
            <person name="Yang Z.-L."/>
            <person name="Xu J."/>
            <person name="Martin F.M."/>
        </authorList>
    </citation>
    <scope>NUCLEOTIDE SEQUENCE</scope>
    <source>
        <strain evidence="1">BR01</strain>
    </source>
</reference>
<name>A0A8I2YE14_9AGAM</name>
<organism evidence="1 2">
    <name type="scientific">Boletus reticuloceps</name>
    <dbReference type="NCBI Taxonomy" id="495285"/>
    <lineage>
        <taxon>Eukaryota</taxon>
        <taxon>Fungi</taxon>
        <taxon>Dikarya</taxon>
        <taxon>Basidiomycota</taxon>
        <taxon>Agaricomycotina</taxon>
        <taxon>Agaricomycetes</taxon>
        <taxon>Agaricomycetidae</taxon>
        <taxon>Boletales</taxon>
        <taxon>Boletineae</taxon>
        <taxon>Boletaceae</taxon>
        <taxon>Boletoideae</taxon>
        <taxon>Boletus</taxon>
    </lineage>
</organism>
<dbReference type="InterPro" id="IPR036389">
    <property type="entry name" value="RNase_III_sf"/>
</dbReference>
<accession>A0A8I2YE14</accession>